<dbReference type="EMBL" id="CAJNOU010021621">
    <property type="protein sequence ID" value="CAF1588113.1"/>
    <property type="molecule type" value="Genomic_DNA"/>
</dbReference>
<sequence>LGITNFGILQLVKNLNIIIELNLLYIEAINDETVVNFDKHNSLRL</sequence>
<evidence type="ECO:0000313" key="2">
    <source>
        <dbReference type="Proteomes" id="UP000663889"/>
    </source>
</evidence>
<gene>
    <name evidence="1" type="ORF">SEV965_LOCUS40062</name>
</gene>
<feature type="non-terminal residue" evidence="1">
    <location>
        <position position="1"/>
    </location>
</feature>
<dbReference type="Proteomes" id="UP000663889">
    <property type="component" value="Unassembled WGS sequence"/>
</dbReference>
<comment type="caution">
    <text evidence="1">The sequence shown here is derived from an EMBL/GenBank/DDBJ whole genome shotgun (WGS) entry which is preliminary data.</text>
</comment>
<name>A0A815ZRG1_9BILA</name>
<reference evidence="1" key="1">
    <citation type="submission" date="2021-02" db="EMBL/GenBank/DDBJ databases">
        <authorList>
            <person name="Nowell W R."/>
        </authorList>
    </citation>
    <scope>NUCLEOTIDE SEQUENCE</scope>
</reference>
<proteinExistence type="predicted"/>
<organism evidence="1 2">
    <name type="scientific">Rotaria sordida</name>
    <dbReference type="NCBI Taxonomy" id="392033"/>
    <lineage>
        <taxon>Eukaryota</taxon>
        <taxon>Metazoa</taxon>
        <taxon>Spiralia</taxon>
        <taxon>Gnathifera</taxon>
        <taxon>Rotifera</taxon>
        <taxon>Eurotatoria</taxon>
        <taxon>Bdelloidea</taxon>
        <taxon>Philodinida</taxon>
        <taxon>Philodinidae</taxon>
        <taxon>Rotaria</taxon>
    </lineage>
</organism>
<evidence type="ECO:0000313" key="1">
    <source>
        <dbReference type="EMBL" id="CAF1588113.1"/>
    </source>
</evidence>
<protein>
    <submittedName>
        <fullName evidence="1">Uncharacterized protein</fullName>
    </submittedName>
</protein>
<accession>A0A815ZRG1</accession>
<dbReference type="AlphaFoldDB" id="A0A815ZRG1"/>